<comment type="caution">
    <text evidence="6">The sequence shown here is derived from an EMBL/GenBank/DDBJ whole genome shotgun (WGS) entry which is preliminary data.</text>
</comment>
<dbReference type="PROSITE" id="PS51898">
    <property type="entry name" value="TYR_RECOMBINASE"/>
    <property type="match status" value="1"/>
</dbReference>
<dbReference type="InterPro" id="IPR002104">
    <property type="entry name" value="Integrase_catalytic"/>
</dbReference>
<dbReference type="InterPro" id="IPR015094">
    <property type="entry name" value="Integrase_lambda-typ_DNA-bd_N"/>
</dbReference>
<keyword evidence="7" id="KW-1185">Reference proteome</keyword>
<name>A0ABV6G4E9_9GAMM</name>
<dbReference type="Pfam" id="PF00589">
    <property type="entry name" value="Phage_integrase"/>
    <property type="match status" value="1"/>
</dbReference>
<dbReference type="PANTHER" id="PTHR30349:SF64">
    <property type="entry name" value="PROPHAGE INTEGRASE INTD-RELATED"/>
    <property type="match status" value="1"/>
</dbReference>
<evidence type="ECO:0000313" key="7">
    <source>
        <dbReference type="Proteomes" id="UP001589814"/>
    </source>
</evidence>
<evidence type="ECO:0000256" key="1">
    <source>
        <dbReference type="ARBA" id="ARBA00008857"/>
    </source>
</evidence>
<dbReference type="Pfam" id="PF09003">
    <property type="entry name" value="Arm-DNA-bind_1"/>
    <property type="match status" value="1"/>
</dbReference>
<evidence type="ECO:0000259" key="5">
    <source>
        <dbReference type="PROSITE" id="PS51898"/>
    </source>
</evidence>
<keyword evidence="2" id="KW-0229">DNA integration</keyword>
<dbReference type="Gene3D" id="1.10.150.130">
    <property type="match status" value="1"/>
</dbReference>
<dbReference type="EMBL" id="JBHLVX010000043">
    <property type="protein sequence ID" value="MFC0268534.1"/>
    <property type="molecule type" value="Genomic_DNA"/>
</dbReference>
<reference evidence="6 7" key="1">
    <citation type="submission" date="2024-09" db="EMBL/GenBank/DDBJ databases">
        <authorList>
            <person name="Sun Q."/>
            <person name="Mori K."/>
        </authorList>
    </citation>
    <scope>NUCLEOTIDE SEQUENCE [LARGE SCALE GENOMIC DNA]</scope>
    <source>
        <strain evidence="6 7">CCM 7415</strain>
    </source>
</reference>
<dbReference type="SUPFAM" id="SSF56349">
    <property type="entry name" value="DNA breaking-rejoining enzymes"/>
    <property type="match status" value="1"/>
</dbReference>
<proteinExistence type="inferred from homology"/>
<protein>
    <submittedName>
        <fullName evidence="6">Tyrosine-type recombinase/integrase</fullName>
    </submittedName>
</protein>
<dbReference type="Gene3D" id="3.30.160.60">
    <property type="entry name" value="Classic Zinc Finger"/>
    <property type="match status" value="1"/>
</dbReference>
<dbReference type="InterPro" id="IPR010998">
    <property type="entry name" value="Integrase_recombinase_N"/>
</dbReference>
<evidence type="ECO:0000256" key="2">
    <source>
        <dbReference type="ARBA" id="ARBA00022908"/>
    </source>
</evidence>
<dbReference type="InterPro" id="IPR011010">
    <property type="entry name" value="DNA_brk_join_enz"/>
</dbReference>
<dbReference type="PANTHER" id="PTHR30349">
    <property type="entry name" value="PHAGE INTEGRASE-RELATED"/>
    <property type="match status" value="1"/>
</dbReference>
<feature type="domain" description="Tyr recombinase" evidence="5">
    <location>
        <begin position="173"/>
        <end position="368"/>
    </location>
</feature>
<evidence type="ECO:0000313" key="6">
    <source>
        <dbReference type="EMBL" id="MFC0268534.1"/>
    </source>
</evidence>
<keyword evidence="4" id="KW-0233">DNA recombination</keyword>
<organism evidence="6 7">
    <name type="scientific">Kushneria aurantia</name>
    <dbReference type="NCBI Taxonomy" id="504092"/>
    <lineage>
        <taxon>Bacteria</taxon>
        <taxon>Pseudomonadati</taxon>
        <taxon>Pseudomonadota</taxon>
        <taxon>Gammaproteobacteria</taxon>
        <taxon>Oceanospirillales</taxon>
        <taxon>Halomonadaceae</taxon>
        <taxon>Kushneria</taxon>
    </lineage>
</organism>
<dbReference type="Gene3D" id="1.10.443.10">
    <property type="entry name" value="Intergrase catalytic core"/>
    <property type="match status" value="1"/>
</dbReference>
<comment type="similarity">
    <text evidence="1">Belongs to the 'phage' integrase family.</text>
</comment>
<dbReference type="Proteomes" id="UP001589814">
    <property type="component" value="Unassembled WGS sequence"/>
</dbReference>
<dbReference type="InterPro" id="IPR050090">
    <property type="entry name" value="Tyrosine_recombinase_XerCD"/>
</dbReference>
<dbReference type="RefSeq" id="WP_019950143.1">
    <property type="nucleotide sequence ID" value="NZ_JBHLVX010000043.1"/>
</dbReference>
<evidence type="ECO:0000256" key="3">
    <source>
        <dbReference type="ARBA" id="ARBA00023125"/>
    </source>
</evidence>
<dbReference type="InterPro" id="IPR013762">
    <property type="entry name" value="Integrase-like_cat_sf"/>
</dbReference>
<sequence length="377" mass="42881">MASRPRSKRHKGLEPNLYFNGVSFSYRNPVTGKRHGMGSDKVKAQAAARILNARLMKGDDLVARVEGRAGITLSAAAESFFKERVEQNPKLKESSRLNKHYVINRLIKDRGDTELSQIDTRWCASYLDESFLANAYVQHRSVLSQIFEFARTKGWVDANPVTPTAKSDVSYKKNRQRLTRGQYRAIHELAEPWFRIALELALICCMGRAEVTAMRYDHIVDGRLRYVRQKTAGRSATANVAIQMTPAIEDVIARSREVSPLSPYVVHRVPYRVTAQIRRSRDHWAMVSGNMISREFARLRDQLPEIKRLKPEERPTFHEVRSLGSHLLEDAGVPEADIQVLMGHADVEMTRHYLDGHGTRWHEAKGATLDLNALLGE</sequence>
<evidence type="ECO:0000256" key="4">
    <source>
        <dbReference type="ARBA" id="ARBA00023172"/>
    </source>
</evidence>
<accession>A0ABV6G4E9</accession>
<keyword evidence="3" id="KW-0238">DNA-binding</keyword>
<gene>
    <name evidence="6" type="ORF">ACFFHW_11185</name>
</gene>